<evidence type="ECO:0000313" key="2">
    <source>
        <dbReference type="EMBL" id="KAF2709034.1"/>
    </source>
</evidence>
<feature type="region of interest" description="Disordered" evidence="1">
    <location>
        <begin position="1"/>
        <end position="21"/>
    </location>
</feature>
<dbReference type="Proteomes" id="UP000799428">
    <property type="component" value="Unassembled WGS sequence"/>
</dbReference>
<reference evidence="2" key="1">
    <citation type="journal article" date="2020" name="Stud. Mycol.">
        <title>101 Dothideomycetes genomes: a test case for predicting lifestyles and emergence of pathogens.</title>
        <authorList>
            <person name="Haridas S."/>
            <person name="Albert R."/>
            <person name="Binder M."/>
            <person name="Bloem J."/>
            <person name="Labutti K."/>
            <person name="Salamov A."/>
            <person name="Andreopoulos B."/>
            <person name="Baker S."/>
            <person name="Barry K."/>
            <person name="Bills G."/>
            <person name="Bluhm B."/>
            <person name="Cannon C."/>
            <person name="Castanera R."/>
            <person name="Culley D."/>
            <person name="Daum C."/>
            <person name="Ezra D."/>
            <person name="Gonzalez J."/>
            <person name="Henrissat B."/>
            <person name="Kuo A."/>
            <person name="Liang C."/>
            <person name="Lipzen A."/>
            <person name="Lutzoni F."/>
            <person name="Magnuson J."/>
            <person name="Mondo S."/>
            <person name="Nolan M."/>
            <person name="Ohm R."/>
            <person name="Pangilinan J."/>
            <person name="Park H.-J."/>
            <person name="Ramirez L."/>
            <person name="Alfaro M."/>
            <person name="Sun H."/>
            <person name="Tritt A."/>
            <person name="Yoshinaga Y."/>
            <person name="Zwiers L.-H."/>
            <person name="Turgeon B."/>
            <person name="Goodwin S."/>
            <person name="Spatafora J."/>
            <person name="Crous P."/>
            <person name="Grigoriev I."/>
        </authorList>
    </citation>
    <scope>NUCLEOTIDE SEQUENCE</scope>
    <source>
        <strain evidence="2">CBS 279.74</strain>
    </source>
</reference>
<dbReference type="AlphaFoldDB" id="A0A6G1K889"/>
<accession>A0A6G1K889</accession>
<protein>
    <submittedName>
        <fullName evidence="2">Uncharacterized protein</fullName>
    </submittedName>
</protein>
<feature type="compositionally biased region" description="Low complexity" evidence="1">
    <location>
        <begin position="9"/>
        <end position="21"/>
    </location>
</feature>
<evidence type="ECO:0000313" key="3">
    <source>
        <dbReference type="Proteomes" id="UP000799428"/>
    </source>
</evidence>
<proteinExistence type="predicted"/>
<keyword evidence="3" id="KW-1185">Reference proteome</keyword>
<evidence type="ECO:0000256" key="1">
    <source>
        <dbReference type="SAM" id="MobiDB-lite"/>
    </source>
</evidence>
<name>A0A6G1K889_9PLEO</name>
<dbReference type="EMBL" id="MU005771">
    <property type="protein sequence ID" value="KAF2709034.1"/>
    <property type="molecule type" value="Genomic_DNA"/>
</dbReference>
<organism evidence="2 3">
    <name type="scientific">Pleomassaria siparia CBS 279.74</name>
    <dbReference type="NCBI Taxonomy" id="1314801"/>
    <lineage>
        <taxon>Eukaryota</taxon>
        <taxon>Fungi</taxon>
        <taxon>Dikarya</taxon>
        <taxon>Ascomycota</taxon>
        <taxon>Pezizomycotina</taxon>
        <taxon>Dothideomycetes</taxon>
        <taxon>Pleosporomycetidae</taxon>
        <taxon>Pleosporales</taxon>
        <taxon>Pleomassariaceae</taxon>
        <taxon>Pleomassaria</taxon>
    </lineage>
</organism>
<gene>
    <name evidence="2" type="ORF">K504DRAFT_503034</name>
</gene>
<sequence>MSSNNTGDSAPSQQPALASPPLTSVPTPVLAIISPTVPATALVTPANSAPASLTPARPASPMLRLLISNPSPTPTIQNSRNRTPFIIRRLFSVPAVARRILREIVRQSLIDLVVETARPYINESVSQIAQLFIDANFGYPYTLVIEAVNLILSARQDQVPDLL</sequence>